<feature type="compositionally biased region" description="Basic and acidic residues" evidence="1">
    <location>
        <begin position="224"/>
        <end position="235"/>
    </location>
</feature>
<feature type="compositionally biased region" description="Low complexity" evidence="1">
    <location>
        <begin position="53"/>
        <end position="64"/>
    </location>
</feature>
<evidence type="ECO:0000313" key="3">
    <source>
        <dbReference type="Proteomes" id="UP000053820"/>
    </source>
</evidence>
<dbReference type="OrthoDB" id="3003645at2759"/>
<dbReference type="EMBL" id="KN839853">
    <property type="protein sequence ID" value="KIJ62890.1"/>
    <property type="molecule type" value="Genomic_DNA"/>
</dbReference>
<reference evidence="2 3" key="1">
    <citation type="submission" date="2014-04" db="EMBL/GenBank/DDBJ databases">
        <title>Evolutionary Origins and Diversification of the Mycorrhizal Mutualists.</title>
        <authorList>
            <consortium name="DOE Joint Genome Institute"/>
            <consortium name="Mycorrhizal Genomics Consortium"/>
            <person name="Kohler A."/>
            <person name="Kuo A."/>
            <person name="Nagy L.G."/>
            <person name="Floudas D."/>
            <person name="Copeland A."/>
            <person name="Barry K.W."/>
            <person name="Cichocki N."/>
            <person name="Veneault-Fourrey C."/>
            <person name="LaButti K."/>
            <person name="Lindquist E.A."/>
            <person name="Lipzen A."/>
            <person name="Lundell T."/>
            <person name="Morin E."/>
            <person name="Murat C."/>
            <person name="Riley R."/>
            <person name="Ohm R."/>
            <person name="Sun H."/>
            <person name="Tunlid A."/>
            <person name="Henrissat B."/>
            <person name="Grigoriev I.V."/>
            <person name="Hibbett D.S."/>
            <person name="Martin F."/>
        </authorList>
    </citation>
    <scope>NUCLEOTIDE SEQUENCE [LARGE SCALE GENOMIC DNA]</scope>
    <source>
        <strain evidence="2 3">MD-312</strain>
    </source>
</reference>
<sequence>MLHPSDTHLTGDQSSPQKNLPDEPLHLAEGQQALYQHAAGSLNRFSPSETPHSDSGFSMSSNSSGEIVGTPFDLGSQRFEYPFPQTQGSPIEPFLPLSSSITSPSHAQLPPWPTHINKSFPLTQPPLSRVKAHPKLRSASAREPPVPPGLAKKRSHFSQGLNRQSSEEQSDRSDASEGVPRGRSRTRASLSFTNADLRRSFQSDASHGSTETVLVRQTASRTRRSLERSAAEDPPAKTVDTGQTEGNSSSPAVSSSTYNV</sequence>
<feature type="compositionally biased region" description="Polar residues" evidence="1">
    <location>
        <begin position="7"/>
        <end position="18"/>
    </location>
</feature>
<organism evidence="2 3">
    <name type="scientific">Hydnomerulius pinastri MD-312</name>
    <dbReference type="NCBI Taxonomy" id="994086"/>
    <lineage>
        <taxon>Eukaryota</taxon>
        <taxon>Fungi</taxon>
        <taxon>Dikarya</taxon>
        <taxon>Basidiomycota</taxon>
        <taxon>Agaricomycotina</taxon>
        <taxon>Agaricomycetes</taxon>
        <taxon>Agaricomycetidae</taxon>
        <taxon>Boletales</taxon>
        <taxon>Boletales incertae sedis</taxon>
        <taxon>Leucogyrophana</taxon>
    </lineage>
</organism>
<protein>
    <submittedName>
        <fullName evidence="2">Uncharacterized protein</fullName>
    </submittedName>
</protein>
<feature type="compositionally biased region" description="Polar residues" evidence="1">
    <location>
        <begin position="240"/>
        <end position="260"/>
    </location>
</feature>
<feature type="compositionally biased region" description="Polar residues" evidence="1">
    <location>
        <begin position="202"/>
        <end position="220"/>
    </location>
</feature>
<proteinExistence type="predicted"/>
<dbReference type="HOGENOM" id="CLU_1069821_0_0_1"/>
<feature type="region of interest" description="Disordered" evidence="1">
    <location>
        <begin position="1"/>
        <end position="260"/>
    </location>
</feature>
<evidence type="ECO:0000256" key="1">
    <source>
        <dbReference type="SAM" id="MobiDB-lite"/>
    </source>
</evidence>
<evidence type="ECO:0000313" key="2">
    <source>
        <dbReference type="EMBL" id="KIJ62890.1"/>
    </source>
</evidence>
<name>A0A0C9VXB9_9AGAM</name>
<accession>A0A0C9VXB9</accession>
<dbReference type="AlphaFoldDB" id="A0A0C9VXB9"/>
<feature type="compositionally biased region" description="Basic and acidic residues" evidence="1">
    <location>
        <begin position="165"/>
        <end position="175"/>
    </location>
</feature>
<gene>
    <name evidence="2" type="ORF">HYDPIDRAFT_114014</name>
</gene>
<feature type="compositionally biased region" description="Polar residues" evidence="1">
    <location>
        <begin position="116"/>
        <end position="126"/>
    </location>
</feature>
<feature type="compositionally biased region" description="Polar residues" evidence="1">
    <location>
        <begin position="97"/>
        <end position="106"/>
    </location>
</feature>
<keyword evidence="3" id="KW-1185">Reference proteome</keyword>
<dbReference type="Proteomes" id="UP000053820">
    <property type="component" value="Unassembled WGS sequence"/>
</dbReference>